<dbReference type="EMBL" id="MN740989">
    <property type="protein sequence ID" value="QHU21337.1"/>
    <property type="molecule type" value="Genomic_DNA"/>
</dbReference>
<dbReference type="AlphaFoldDB" id="A0A6C0KXD0"/>
<sequence length="193" mass="22962">MQSESLTDIKENPNIIVNKKNLQIIKNKRNDYSILYRIENHNIYLPKILNFSIIKLICEVNKDVFEDFNIEFVNENEANVYILVKHYFKELSLPKRYSYLNTKISEIDNFIIFNLNTIYDKLPNIKNFPNDVSLLPMDRMIVNCDISDQHNVVFSNNVLFSDSFIIPDFVEKFSLILFSKMFLRTKQFIETIK</sequence>
<proteinExistence type="predicted"/>
<protein>
    <submittedName>
        <fullName evidence="1">Uncharacterized protein</fullName>
    </submittedName>
</protein>
<organism evidence="1">
    <name type="scientific">viral metagenome</name>
    <dbReference type="NCBI Taxonomy" id="1070528"/>
    <lineage>
        <taxon>unclassified sequences</taxon>
        <taxon>metagenomes</taxon>
        <taxon>organismal metagenomes</taxon>
    </lineage>
</organism>
<reference evidence="1" key="1">
    <citation type="journal article" date="2020" name="Nature">
        <title>Giant virus diversity and host interactions through global metagenomics.</title>
        <authorList>
            <person name="Schulz F."/>
            <person name="Roux S."/>
            <person name="Paez-Espino D."/>
            <person name="Jungbluth S."/>
            <person name="Walsh D.A."/>
            <person name="Denef V.J."/>
            <person name="McMahon K.D."/>
            <person name="Konstantinidis K.T."/>
            <person name="Eloe-Fadrosh E.A."/>
            <person name="Kyrpides N.C."/>
            <person name="Woyke T."/>
        </authorList>
    </citation>
    <scope>NUCLEOTIDE SEQUENCE</scope>
    <source>
        <strain evidence="1">GVMAG-S-3300013094-109</strain>
    </source>
</reference>
<accession>A0A6C0KXD0</accession>
<evidence type="ECO:0000313" key="1">
    <source>
        <dbReference type="EMBL" id="QHU21337.1"/>
    </source>
</evidence>
<name>A0A6C0KXD0_9ZZZZ</name>